<feature type="compositionally biased region" description="Polar residues" evidence="1">
    <location>
        <begin position="34"/>
        <end position="44"/>
    </location>
</feature>
<dbReference type="OrthoDB" id="3945172at2759"/>
<dbReference type="GeneID" id="71980366"/>
<accession>A0A9Q8P3T5</accession>
<reference evidence="2" key="2">
    <citation type="journal article" date="2022" name="Microb. Genom.">
        <title>A chromosome-scale genome assembly of the tomato pathogen Cladosporium fulvum reveals a compartmentalized genome architecture and the presence of a dispensable chromosome.</title>
        <authorList>
            <person name="Zaccaron A.Z."/>
            <person name="Chen L.H."/>
            <person name="Samaras A."/>
            <person name="Stergiopoulos I."/>
        </authorList>
    </citation>
    <scope>NUCLEOTIDE SEQUENCE</scope>
    <source>
        <strain evidence="2">Race5_Kim</strain>
    </source>
</reference>
<evidence type="ECO:0000313" key="2">
    <source>
        <dbReference type="EMBL" id="UJO12149.1"/>
    </source>
</evidence>
<feature type="region of interest" description="Disordered" evidence="1">
    <location>
        <begin position="21"/>
        <end position="130"/>
    </location>
</feature>
<organism evidence="2 3">
    <name type="scientific">Passalora fulva</name>
    <name type="common">Tomato leaf mold</name>
    <name type="synonym">Cladosporium fulvum</name>
    <dbReference type="NCBI Taxonomy" id="5499"/>
    <lineage>
        <taxon>Eukaryota</taxon>
        <taxon>Fungi</taxon>
        <taxon>Dikarya</taxon>
        <taxon>Ascomycota</taxon>
        <taxon>Pezizomycotina</taxon>
        <taxon>Dothideomycetes</taxon>
        <taxon>Dothideomycetidae</taxon>
        <taxon>Mycosphaerellales</taxon>
        <taxon>Mycosphaerellaceae</taxon>
        <taxon>Fulvia</taxon>
    </lineage>
</organism>
<dbReference type="OMA" id="PAIGMQD"/>
<keyword evidence="3" id="KW-1185">Reference proteome</keyword>
<protein>
    <submittedName>
        <fullName evidence="2">Uncharacterized protein</fullName>
    </submittedName>
</protein>
<dbReference type="RefSeq" id="XP_047756515.1">
    <property type="nucleotide sequence ID" value="XM_047899636.1"/>
</dbReference>
<dbReference type="EMBL" id="CP090163">
    <property type="protein sequence ID" value="UJO12149.1"/>
    <property type="molecule type" value="Genomic_DNA"/>
</dbReference>
<feature type="compositionally biased region" description="Polar residues" evidence="1">
    <location>
        <begin position="69"/>
        <end position="81"/>
    </location>
</feature>
<reference evidence="2" key="1">
    <citation type="submission" date="2021-12" db="EMBL/GenBank/DDBJ databases">
        <authorList>
            <person name="Zaccaron A."/>
            <person name="Stergiopoulos I."/>
        </authorList>
    </citation>
    <scope>NUCLEOTIDE SEQUENCE</scope>
    <source>
        <strain evidence="2">Race5_Kim</strain>
    </source>
</reference>
<evidence type="ECO:0000313" key="3">
    <source>
        <dbReference type="Proteomes" id="UP000756132"/>
    </source>
</evidence>
<feature type="compositionally biased region" description="Basic and acidic residues" evidence="1">
    <location>
        <begin position="98"/>
        <end position="130"/>
    </location>
</feature>
<dbReference type="Proteomes" id="UP000756132">
    <property type="component" value="Chromosome 1"/>
</dbReference>
<gene>
    <name evidence="2" type="ORF">CLAFUR5_00488</name>
</gene>
<sequence>MASSSPSEFLTFMRTIRTTQALKARTATRATIRPFSSSIRTTYPETGRPKDDKGGPNKDSKHALDKDNSSAQDVQTKNSHAARNDRAQDTGGAATQQKDPKNKEAQKTKDDFPERPDNIGMQDERGGKGH</sequence>
<dbReference type="AlphaFoldDB" id="A0A9Q8P3T5"/>
<proteinExistence type="predicted"/>
<evidence type="ECO:0000256" key="1">
    <source>
        <dbReference type="SAM" id="MobiDB-lite"/>
    </source>
</evidence>
<name>A0A9Q8P3T5_PASFU</name>
<feature type="compositionally biased region" description="Basic and acidic residues" evidence="1">
    <location>
        <begin position="47"/>
        <end position="68"/>
    </location>
</feature>
<dbReference type="KEGG" id="ffu:CLAFUR5_00488"/>